<evidence type="ECO:0000313" key="3">
    <source>
        <dbReference type="Ensembl" id="ENSAMXP00000038752.1"/>
    </source>
</evidence>
<dbReference type="InterPro" id="IPR036834">
    <property type="entry name" value="Bcl-2-like_sf"/>
</dbReference>
<name>A0A3B1J8Y8_ASTMX</name>
<dbReference type="SUPFAM" id="SSF56854">
    <property type="entry name" value="Bcl-2 inhibitors of programmed cell death"/>
    <property type="match status" value="1"/>
</dbReference>
<dbReference type="AlphaFoldDB" id="A0A3B1J8Y8"/>
<dbReference type="Ensembl" id="ENSAMXT00000050030.1">
    <property type="protein sequence ID" value="ENSAMXP00000038752.1"/>
    <property type="gene ID" value="ENSAMXG00000030236.1"/>
</dbReference>
<dbReference type="Proteomes" id="UP000018467">
    <property type="component" value="Unassembled WGS sequence"/>
</dbReference>
<proteinExistence type="predicted"/>
<dbReference type="STRING" id="7994.ENSAMXP00000038752"/>
<reference evidence="4" key="1">
    <citation type="submission" date="2013-03" db="EMBL/GenBank/DDBJ databases">
        <authorList>
            <person name="Jeffery W."/>
            <person name="Warren W."/>
            <person name="Wilson R.K."/>
        </authorList>
    </citation>
    <scope>NUCLEOTIDE SEQUENCE</scope>
    <source>
        <strain evidence="4">female</strain>
    </source>
</reference>
<dbReference type="InParanoid" id="A0A3B1J8Y8"/>
<dbReference type="Gene3D" id="1.10.437.10">
    <property type="entry name" value="Blc2-like"/>
    <property type="match status" value="1"/>
</dbReference>
<protein>
    <submittedName>
        <fullName evidence="3">Uncharacterized protein</fullName>
    </submittedName>
</protein>
<keyword evidence="2" id="KW-0472">Membrane</keyword>
<feature type="transmembrane region" description="Helical" evidence="2">
    <location>
        <begin position="145"/>
        <end position="169"/>
    </location>
</feature>
<evidence type="ECO:0000256" key="1">
    <source>
        <dbReference type="SAM" id="MobiDB-lite"/>
    </source>
</evidence>
<dbReference type="GO" id="GO:0042981">
    <property type="term" value="P:regulation of apoptotic process"/>
    <property type="evidence" value="ECO:0007669"/>
    <property type="project" value="InterPro"/>
</dbReference>
<reference evidence="3" key="4">
    <citation type="submission" date="2025-09" db="UniProtKB">
        <authorList>
            <consortium name="Ensembl"/>
        </authorList>
    </citation>
    <scope>IDENTIFICATION</scope>
</reference>
<feature type="compositionally biased region" description="Basic and acidic residues" evidence="1">
    <location>
        <begin position="1"/>
        <end position="15"/>
    </location>
</feature>
<organism evidence="3 4">
    <name type="scientific">Astyanax mexicanus</name>
    <name type="common">Blind cave fish</name>
    <name type="synonym">Astyanax fasciatus mexicanus</name>
    <dbReference type="NCBI Taxonomy" id="7994"/>
    <lineage>
        <taxon>Eukaryota</taxon>
        <taxon>Metazoa</taxon>
        <taxon>Chordata</taxon>
        <taxon>Craniata</taxon>
        <taxon>Vertebrata</taxon>
        <taxon>Euteleostomi</taxon>
        <taxon>Actinopterygii</taxon>
        <taxon>Neopterygii</taxon>
        <taxon>Teleostei</taxon>
        <taxon>Ostariophysi</taxon>
        <taxon>Characiformes</taxon>
        <taxon>Characoidei</taxon>
        <taxon>Acestrorhamphidae</taxon>
        <taxon>Acestrorhamphinae</taxon>
        <taxon>Astyanax</taxon>
    </lineage>
</organism>
<accession>A0A3B1J8Y8</accession>
<reference evidence="3" key="3">
    <citation type="submission" date="2025-08" db="UniProtKB">
        <authorList>
            <consortium name="Ensembl"/>
        </authorList>
    </citation>
    <scope>IDENTIFICATION</scope>
</reference>
<evidence type="ECO:0000256" key="2">
    <source>
        <dbReference type="SAM" id="Phobius"/>
    </source>
</evidence>
<keyword evidence="4" id="KW-1185">Reference proteome</keyword>
<dbReference type="Bgee" id="ENSAMXG00000030236">
    <property type="expression patterns" value="Expressed in olfactory epithelium and 13 other cell types or tissues"/>
</dbReference>
<feature type="region of interest" description="Disordered" evidence="1">
    <location>
        <begin position="1"/>
        <end position="37"/>
    </location>
</feature>
<sequence>KEEKLPRTERPDRGLEGLQSAKGASMGGGSLPDSPRADEDFIPDFSCRCPGFYRGYLGQKPREQSPALRTMSRVVAGVVFKHGIAYNGMVQKLNLEEQDDSMDFISSVAKTLFSDGNHELRILSLVASVCVDMLKKEESRSLHHLYHFASLISLIFVCVCVYNVCVFVLQEGFVEFSEVKGQNLLVKSLKAVSRVAGLGFSMFLLHW</sequence>
<reference evidence="4" key="2">
    <citation type="journal article" date="2014" name="Nat. Commun.">
        <title>The cavefish genome reveals candidate genes for eye loss.</title>
        <authorList>
            <person name="McGaugh S.E."/>
            <person name="Gross J.B."/>
            <person name="Aken B."/>
            <person name="Blin M."/>
            <person name="Borowsky R."/>
            <person name="Chalopin D."/>
            <person name="Hinaux H."/>
            <person name="Jeffery W.R."/>
            <person name="Keene A."/>
            <person name="Ma L."/>
            <person name="Minx P."/>
            <person name="Murphy D."/>
            <person name="O'Quin K.E."/>
            <person name="Retaux S."/>
            <person name="Rohner N."/>
            <person name="Searle S.M."/>
            <person name="Stahl B.A."/>
            <person name="Tabin C."/>
            <person name="Volff J.N."/>
            <person name="Yoshizawa M."/>
            <person name="Warren W.C."/>
        </authorList>
    </citation>
    <scope>NUCLEOTIDE SEQUENCE [LARGE SCALE GENOMIC DNA]</scope>
    <source>
        <strain evidence="4">female</strain>
    </source>
</reference>
<keyword evidence="2" id="KW-0812">Transmembrane</keyword>
<evidence type="ECO:0000313" key="4">
    <source>
        <dbReference type="Proteomes" id="UP000018467"/>
    </source>
</evidence>
<keyword evidence="2" id="KW-1133">Transmembrane helix</keyword>